<dbReference type="GO" id="GO:0005783">
    <property type="term" value="C:endoplasmic reticulum"/>
    <property type="evidence" value="ECO:0007669"/>
    <property type="project" value="TreeGrafter"/>
</dbReference>
<gene>
    <name evidence="8" type="ORF">Cvel_5121</name>
</gene>
<keyword evidence="3 6" id="KW-1133">Transmembrane helix</keyword>
<evidence type="ECO:0000313" key="8">
    <source>
        <dbReference type="EMBL" id="CEM33395.1"/>
    </source>
</evidence>
<proteinExistence type="predicted"/>
<feature type="compositionally biased region" description="Polar residues" evidence="5">
    <location>
        <begin position="187"/>
        <end position="196"/>
    </location>
</feature>
<comment type="subcellular location">
    <subcellularLocation>
        <location evidence="1">Membrane</location>
        <topology evidence="1">Multi-pass membrane protein</topology>
    </subcellularLocation>
</comment>
<protein>
    <recommendedName>
        <fullName evidence="7">PIG-P domain-containing protein</fullName>
    </recommendedName>
</protein>
<dbReference type="GO" id="GO:0016020">
    <property type="term" value="C:membrane"/>
    <property type="evidence" value="ECO:0007669"/>
    <property type="project" value="UniProtKB-SubCell"/>
</dbReference>
<dbReference type="EMBL" id="CDMZ01001491">
    <property type="protein sequence ID" value="CEM33395.1"/>
    <property type="molecule type" value="Genomic_DNA"/>
</dbReference>
<accession>A0A0G4GRZ2</accession>
<name>A0A0G4GRZ2_9ALVE</name>
<organism evidence="8">
    <name type="scientific">Chromera velia CCMP2878</name>
    <dbReference type="NCBI Taxonomy" id="1169474"/>
    <lineage>
        <taxon>Eukaryota</taxon>
        <taxon>Sar</taxon>
        <taxon>Alveolata</taxon>
        <taxon>Colpodellida</taxon>
        <taxon>Chromeraceae</taxon>
        <taxon>Chromera</taxon>
    </lineage>
</organism>
<dbReference type="PANTHER" id="PTHR46346:SF1">
    <property type="entry name" value="PHOSPHATIDYLINOSITOL N-ACETYLGLUCOSAMINYLTRANSFERASE SUBUNIT P"/>
    <property type="match status" value="1"/>
</dbReference>
<dbReference type="PhylomeDB" id="A0A0G4GRZ2"/>
<evidence type="ECO:0000256" key="4">
    <source>
        <dbReference type="ARBA" id="ARBA00023136"/>
    </source>
</evidence>
<reference evidence="8" key="1">
    <citation type="submission" date="2014-11" db="EMBL/GenBank/DDBJ databases">
        <authorList>
            <person name="Otto D Thomas"/>
            <person name="Naeem Raeece"/>
        </authorList>
    </citation>
    <scope>NUCLEOTIDE SEQUENCE</scope>
</reference>
<sequence>MTDSTEVYGFVSWILSFVLYGMYFIWAFVPEEVLQDMGITYYPSKYWALAIPTYACVTLVTVIVAYNALNLIATQPLTSPNLLFDKCTRVPTEGDPPGSIPAARDLPLSEVNRLMFSSSEGDVWKFILKPLEEAIAQQIAASTQAAGGGRAAAAGLTVSPTHSEPCVPAEPHLLDGWEDEPPPTGEVDTQSIQSDSGIRRRIVRATLSSKHTEEEELAHEGQPVTRGRVW</sequence>
<keyword evidence="4 6" id="KW-0472">Membrane</keyword>
<dbReference type="InterPro" id="IPR013717">
    <property type="entry name" value="PIG-P"/>
</dbReference>
<evidence type="ECO:0000256" key="3">
    <source>
        <dbReference type="ARBA" id="ARBA00022989"/>
    </source>
</evidence>
<feature type="transmembrane region" description="Helical" evidence="6">
    <location>
        <begin position="7"/>
        <end position="26"/>
    </location>
</feature>
<feature type="transmembrane region" description="Helical" evidence="6">
    <location>
        <begin position="46"/>
        <end position="69"/>
    </location>
</feature>
<feature type="region of interest" description="Disordered" evidence="5">
    <location>
        <begin position="155"/>
        <end position="230"/>
    </location>
</feature>
<dbReference type="Pfam" id="PF08510">
    <property type="entry name" value="PIG-P"/>
    <property type="match status" value="1"/>
</dbReference>
<evidence type="ECO:0000256" key="6">
    <source>
        <dbReference type="SAM" id="Phobius"/>
    </source>
</evidence>
<dbReference type="AlphaFoldDB" id="A0A0G4GRZ2"/>
<dbReference type="GO" id="GO:0006506">
    <property type="term" value="P:GPI anchor biosynthetic process"/>
    <property type="evidence" value="ECO:0007669"/>
    <property type="project" value="TreeGrafter"/>
</dbReference>
<dbReference type="InterPro" id="IPR052263">
    <property type="entry name" value="GPI_Anchor_Biosynth"/>
</dbReference>
<dbReference type="PANTHER" id="PTHR46346">
    <property type="entry name" value="PHOSPHATIDYLINOSITOL N-ACETYLGLUCOSAMINYLTRANSFERASE SUBUNIT P"/>
    <property type="match status" value="1"/>
</dbReference>
<evidence type="ECO:0000259" key="7">
    <source>
        <dbReference type="Pfam" id="PF08510"/>
    </source>
</evidence>
<evidence type="ECO:0000256" key="5">
    <source>
        <dbReference type="SAM" id="MobiDB-lite"/>
    </source>
</evidence>
<feature type="domain" description="PIG-P" evidence="7">
    <location>
        <begin position="5"/>
        <end position="116"/>
    </location>
</feature>
<dbReference type="VEuPathDB" id="CryptoDB:Cvel_5121"/>
<evidence type="ECO:0000256" key="2">
    <source>
        <dbReference type="ARBA" id="ARBA00022692"/>
    </source>
</evidence>
<evidence type="ECO:0000256" key="1">
    <source>
        <dbReference type="ARBA" id="ARBA00004141"/>
    </source>
</evidence>
<keyword evidence="2 6" id="KW-0812">Transmembrane</keyword>